<dbReference type="AlphaFoldDB" id="A0A6C0K1X5"/>
<proteinExistence type="predicted"/>
<evidence type="ECO:0000313" key="1">
    <source>
        <dbReference type="EMBL" id="QHU10198.1"/>
    </source>
</evidence>
<name>A0A6C0K1X5_9ZZZZ</name>
<sequence length="62" mass="7185">MSEISKDILLVKYVESLSEKELKAYHIAKSHLGTSFSLEKSRGFLDWKKKTEYQNADIPKPQ</sequence>
<dbReference type="EMBL" id="MN740751">
    <property type="protein sequence ID" value="QHU10198.1"/>
    <property type="molecule type" value="Genomic_DNA"/>
</dbReference>
<accession>A0A6C0K1X5</accession>
<organism evidence="1">
    <name type="scientific">viral metagenome</name>
    <dbReference type="NCBI Taxonomy" id="1070528"/>
    <lineage>
        <taxon>unclassified sequences</taxon>
        <taxon>metagenomes</taxon>
        <taxon>organismal metagenomes</taxon>
    </lineage>
</organism>
<protein>
    <submittedName>
        <fullName evidence="1">Uncharacterized protein</fullName>
    </submittedName>
</protein>
<reference evidence="1" key="1">
    <citation type="journal article" date="2020" name="Nature">
        <title>Giant virus diversity and host interactions through global metagenomics.</title>
        <authorList>
            <person name="Schulz F."/>
            <person name="Roux S."/>
            <person name="Paez-Espino D."/>
            <person name="Jungbluth S."/>
            <person name="Walsh D.A."/>
            <person name="Denef V.J."/>
            <person name="McMahon K.D."/>
            <person name="Konstantinidis K.T."/>
            <person name="Eloe-Fadrosh E.A."/>
            <person name="Kyrpides N.C."/>
            <person name="Woyke T."/>
        </authorList>
    </citation>
    <scope>NUCLEOTIDE SEQUENCE</scope>
    <source>
        <strain evidence="1">GVMAG-S-1101164-67</strain>
    </source>
</reference>